<evidence type="ECO:0000313" key="3">
    <source>
        <dbReference type="Proteomes" id="UP000784286"/>
    </source>
</evidence>
<dbReference type="Pfam" id="PF00534">
    <property type="entry name" value="Glycos_transf_1"/>
    <property type="match status" value="1"/>
</dbReference>
<feature type="non-terminal residue" evidence="2">
    <location>
        <position position="1"/>
    </location>
</feature>
<dbReference type="InterPro" id="IPR001296">
    <property type="entry name" value="Glyco_trans_1"/>
</dbReference>
<accession>A0A948X2P8</accession>
<proteinExistence type="predicted"/>
<organism evidence="2 3">
    <name type="scientific">Candidatus Phocaeicola excrementipullorum</name>
    <dbReference type="NCBI Taxonomy" id="2838731"/>
    <lineage>
        <taxon>Bacteria</taxon>
        <taxon>Pseudomonadati</taxon>
        <taxon>Bacteroidota</taxon>
        <taxon>Bacteroidia</taxon>
        <taxon>Bacteroidales</taxon>
        <taxon>Bacteroidaceae</taxon>
        <taxon>Phocaeicola</taxon>
    </lineage>
</organism>
<dbReference type="Proteomes" id="UP000784286">
    <property type="component" value="Unassembled WGS sequence"/>
</dbReference>
<name>A0A948X2P8_9BACT</name>
<sequence length="90" mass="10135">EAIACGTPVVTYRTGGSVEAVTEDTGFIVEQGDVKGLLDAVRVIEQYGKHYYADRCRKYALANFRKEDRYADYLKLYEELRKGCPAGYSL</sequence>
<dbReference type="EMBL" id="JAHLFJ010000045">
    <property type="protein sequence ID" value="MBU3855856.1"/>
    <property type="molecule type" value="Genomic_DNA"/>
</dbReference>
<evidence type="ECO:0000259" key="1">
    <source>
        <dbReference type="Pfam" id="PF00534"/>
    </source>
</evidence>
<dbReference type="Gene3D" id="3.40.50.2000">
    <property type="entry name" value="Glycogen Phosphorylase B"/>
    <property type="match status" value="1"/>
</dbReference>
<dbReference type="AlphaFoldDB" id="A0A948X2P8"/>
<dbReference type="EC" id="2.4.-.-" evidence="2"/>
<reference evidence="2" key="1">
    <citation type="journal article" date="2021" name="PeerJ">
        <title>Extensive microbial diversity within the chicken gut microbiome revealed by metagenomics and culture.</title>
        <authorList>
            <person name="Gilroy R."/>
            <person name="Ravi A."/>
            <person name="Getino M."/>
            <person name="Pursley I."/>
            <person name="Horton D.L."/>
            <person name="Alikhan N.F."/>
            <person name="Baker D."/>
            <person name="Gharbi K."/>
            <person name="Hall N."/>
            <person name="Watson M."/>
            <person name="Adriaenssens E.M."/>
            <person name="Foster-Nyarko E."/>
            <person name="Jarju S."/>
            <person name="Secka A."/>
            <person name="Antonio M."/>
            <person name="Oren A."/>
            <person name="Chaudhuri R.R."/>
            <person name="La Ragione R."/>
            <person name="Hildebrand F."/>
            <person name="Pallen M.J."/>
        </authorList>
    </citation>
    <scope>NUCLEOTIDE SEQUENCE</scope>
    <source>
        <strain evidence="2">8470</strain>
    </source>
</reference>
<dbReference type="SUPFAM" id="SSF53756">
    <property type="entry name" value="UDP-Glycosyltransferase/glycogen phosphorylase"/>
    <property type="match status" value="1"/>
</dbReference>
<protein>
    <submittedName>
        <fullName evidence="2">Glycosyltransferase</fullName>
        <ecNumber evidence="2">2.4.-.-</ecNumber>
    </submittedName>
</protein>
<keyword evidence="2" id="KW-0328">Glycosyltransferase</keyword>
<feature type="domain" description="Glycosyl transferase family 1" evidence="1">
    <location>
        <begin position="1"/>
        <end position="59"/>
    </location>
</feature>
<gene>
    <name evidence="2" type="ORF">H9928_04745</name>
</gene>
<reference evidence="2" key="2">
    <citation type="submission" date="2021-04" db="EMBL/GenBank/DDBJ databases">
        <authorList>
            <person name="Gilroy R."/>
        </authorList>
    </citation>
    <scope>NUCLEOTIDE SEQUENCE</scope>
    <source>
        <strain evidence="2">8470</strain>
    </source>
</reference>
<evidence type="ECO:0000313" key="2">
    <source>
        <dbReference type="EMBL" id="MBU3855856.1"/>
    </source>
</evidence>
<dbReference type="GO" id="GO:0016757">
    <property type="term" value="F:glycosyltransferase activity"/>
    <property type="evidence" value="ECO:0007669"/>
    <property type="project" value="UniProtKB-KW"/>
</dbReference>
<comment type="caution">
    <text evidence="2">The sequence shown here is derived from an EMBL/GenBank/DDBJ whole genome shotgun (WGS) entry which is preliminary data.</text>
</comment>
<keyword evidence="2" id="KW-0808">Transferase</keyword>